<evidence type="ECO:0000256" key="5">
    <source>
        <dbReference type="ARBA" id="ARBA00022692"/>
    </source>
</evidence>
<evidence type="ECO:0000256" key="3">
    <source>
        <dbReference type="ARBA" id="ARBA00022448"/>
    </source>
</evidence>
<evidence type="ECO:0000256" key="2">
    <source>
        <dbReference type="ARBA" id="ARBA00007935"/>
    </source>
</evidence>
<evidence type="ECO:0000256" key="1">
    <source>
        <dbReference type="ARBA" id="ARBA00004651"/>
    </source>
</evidence>
<name>A0A366CVA4_9GAMM</name>
<dbReference type="GO" id="GO:0005886">
    <property type="term" value="C:plasma membrane"/>
    <property type="evidence" value="ECO:0007669"/>
    <property type="project" value="UniProtKB-SubCell"/>
</dbReference>
<evidence type="ECO:0000256" key="6">
    <source>
        <dbReference type="ARBA" id="ARBA00022989"/>
    </source>
</evidence>
<dbReference type="GO" id="GO:0022857">
    <property type="term" value="F:transmembrane transporter activity"/>
    <property type="evidence" value="ECO:0007669"/>
    <property type="project" value="InterPro"/>
</dbReference>
<keyword evidence="10" id="KW-1185">Reference proteome</keyword>
<reference evidence="9 10" key="1">
    <citation type="submission" date="2018-06" db="EMBL/GenBank/DDBJ databases">
        <title>Genomic Encyclopedia of Type Strains, Phase III (KMG-III): the genomes of soil and plant-associated and newly described type strains.</title>
        <authorList>
            <person name="Whitman W."/>
        </authorList>
    </citation>
    <scope>NUCLEOTIDE SEQUENCE [LARGE SCALE GENOMIC DNA]</scope>
    <source>
        <strain evidence="9 10">CECT 7732</strain>
    </source>
</reference>
<feature type="transmembrane region" description="Helical" evidence="8">
    <location>
        <begin position="253"/>
        <end position="286"/>
    </location>
</feature>
<keyword evidence="3" id="KW-0813">Transport</keyword>
<dbReference type="FunFam" id="1.10.3470.10:FF:000001">
    <property type="entry name" value="Vitamin B12 ABC transporter permease BtuC"/>
    <property type="match status" value="1"/>
</dbReference>
<dbReference type="Proteomes" id="UP000252086">
    <property type="component" value="Unassembled WGS sequence"/>
</dbReference>
<proteinExistence type="inferred from homology"/>
<dbReference type="SUPFAM" id="SSF81345">
    <property type="entry name" value="ABC transporter involved in vitamin B12 uptake, BtuC"/>
    <property type="match status" value="1"/>
</dbReference>
<sequence length="352" mass="37523">MKIQKWRVISRLNSMPMLILLLSLSLIVFVGIAISFGSVSIPQSTVWQIISHKLAIFDVQPYWSKGKENIVWAVRLPRSLLAAMVGASLAIVGAALQSVTRNPLADPHLLGVSSGAALGAIVALLHTGMILGVMTVPLFAFMGALLGIFMVLSVANFSASYSASRLILSGVAVAFVLTAMGNLFIFLGDHRAAHTAIFWMLGGLGLAQWQQLWFPLIALILGSSYLIYQARYLNAMMLGDESAASLGIPVTRFRLTVIIVCALLTGAAVAFAGVIGFVGLMVPHIVRLLVGGDYRKLLPLSALLGAIFLVLADTAARSIIPPEDIPIGALTGLVGGIAFIILMRHKRHTDFS</sequence>
<comment type="subcellular location">
    <subcellularLocation>
        <location evidence="1">Cell membrane</location>
        <topology evidence="1">Multi-pass membrane protein</topology>
    </subcellularLocation>
</comment>
<feature type="transmembrane region" description="Helical" evidence="8">
    <location>
        <begin position="216"/>
        <end position="233"/>
    </location>
</feature>
<feature type="transmembrane region" description="Helical" evidence="8">
    <location>
        <begin position="298"/>
        <end position="319"/>
    </location>
</feature>
<dbReference type="AlphaFoldDB" id="A0A366CVA4"/>
<gene>
    <name evidence="9" type="ORF">DFP76_108107</name>
</gene>
<dbReference type="Pfam" id="PF01032">
    <property type="entry name" value="FecCD"/>
    <property type="match status" value="1"/>
</dbReference>
<dbReference type="PANTHER" id="PTHR30472:SF67">
    <property type="entry name" value="PERMEASE OF ABC TRANSPORTER-RELATED"/>
    <property type="match status" value="1"/>
</dbReference>
<feature type="transmembrane region" description="Helical" evidence="8">
    <location>
        <begin position="138"/>
        <end position="159"/>
    </location>
</feature>
<feature type="transmembrane region" description="Helical" evidence="8">
    <location>
        <begin position="166"/>
        <end position="186"/>
    </location>
</feature>
<evidence type="ECO:0000256" key="8">
    <source>
        <dbReference type="SAM" id="Phobius"/>
    </source>
</evidence>
<dbReference type="CDD" id="cd06550">
    <property type="entry name" value="TM_ABC_iron-siderophores_like"/>
    <property type="match status" value="1"/>
</dbReference>
<dbReference type="OrthoDB" id="9055647at2"/>
<evidence type="ECO:0000256" key="4">
    <source>
        <dbReference type="ARBA" id="ARBA00022475"/>
    </source>
</evidence>
<dbReference type="PRINTS" id="PR00342">
    <property type="entry name" value="RHESUSRHD"/>
</dbReference>
<dbReference type="EMBL" id="QNRF01000008">
    <property type="protein sequence ID" value="RBO80244.1"/>
    <property type="molecule type" value="Genomic_DNA"/>
</dbReference>
<evidence type="ECO:0000313" key="9">
    <source>
        <dbReference type="EMBL" id="RBO80244.1"/>
    </source>
</evidence>
<protein>
    <submittedName>
        <fullName evidence="9">Iron complex transport system permease protein</fullName>
    </submittedName>
</protein>
<evidence type="ECO:0000313" key="10">
    <source>
        <dbReference type="Proteomes" id="UP000252086"/>
    </source>
</evidence>
<feature type="transmembrane region" description="Helical" evidence="8">
    <location>
        <begin position="79"/>
        <end position="97"/>
    </location>
</feature>
<keyword evidence="7 8" id="KW-0472">Membrane</keyword>
<keyword evidence="4" id="KW-1003">Cell membrane</keyword>
<comment type="caution">
    <text evidence="9">The sequence shown here is derived from an EMBL/GenBank/DDBJ whole genome shotgun (WGS) entry which is preliminary data.</text>
</comment>
<dbReference type="InterPro" id="IPR000522">
    <property type="entry name" value="ABC_transptr_permease_BtuC"/>
</dbReference>
<comment type="similarity">
    <text evidence="2">Belongs to the binding-protein-dependent transport system permease family. FecCD subfamily.</text>
</comment>
<dbReference type="InterPro" id="IPR037294">
    <property type="entry name" value="ABC_BtuC-like"/>
</dbReference>
<organism evidence="9 10">
    <name type="scientific">Marinomonas aquiplantarum</name>
    <dbReference type="NCBI Taxonomy" id="491951"/>
    <lineage>
        <taxon>Bacteria</taxon>
        <taxon>Pseudomonadati</taxon>
        <taxon>Pseudomonadota</taxon>
        <taxon>Gammaproteobacteria</taxon>
        <taxon>Oceanospirillales</taxon>
        <taxon>Oceanospirillaceae</taxon>
        <taxon>Marinomonas</taxon>
    </lineage>
</organism>
<dbReference type="PANTHER" id="PTHR30472">
    <property type="entry name" value="FERRIC ENTEROBACTIN TRANSPORT SYSTEM PERMEASE PROTEIN"/>
    <property type="match status" value="1"/>
</dbReference>
<dbReference type="InterPro" id="IPR002229">
    <property type="entry name" value="RhesusRHD"/>
</dbReference>
<keyword evidence="6 8" id="KW-1133">Transmembrane helix</keyword>
<accession>A0A366CVA4</accession>
<dbReference type="RefSeq" id="WP_113875327.1">
    <property type="nucleotide sequence ID" value="NZ_QNRF01000008.1"/>
</dbReference>
<feature type="transmembrane region" description="Helical" evidence="8">
    <location>
        <begin position="109"/>
        <end position="132"/>
    </location>
</feature>
<evidence type="ECO:0000256" key="7">
    <source>
        <dbReference type="ARBA" id="ARBA00023136"/>
    </source>
</evidence>
<feature type="transmembrane region" description="Helical" evidence="8">
    <location>
        <begin position="325"/>
        <end position="343"/>
    </location>
</feature>
<dbReference type="Gene3D" id="1.10.3470.10">
    <property type="entry name" value="ABC transporter involved in vitamin B12 uptake, BtuC"/>
    <property type="match status" value="1"/>
</dbReference>
<dbReference type="GO" id="GO:0033214">
    <property type="term" value="P:siderophore-iron import into cell"/>
    <property type="evidence" value="ECO:0007669"/>
    <property type="project" value="TreeGrafter"/>
</dbReference>
<keyword evidence="5 8" id="KW-0812">Transmembrane</keyword>